<protein>
    <submittedName>
        <fullName evidence="2">Uncharacterized protein</fullName>
    </submittedName>
</protein>
<dbReference type="RefSeq" id="XP_002765374.1">
    <property type="nucleotide sequence ID" value="XM_002765328.1"/>
</dbReference>
<organism evidence="3">
    <name type="scientific">Perkinsus marinus (strain ATCC 50983 / TXsc)</name>
    <dbReference type="NCBI Taxonomy" id="423536"/>
    <lineage>
        <taxon>Eukaryota</taxon>
        <taxon>Sar</taxon>
        <taxon>Alveolata</taxon>
        <taxon>Perkinsozoa</taxon>
        <taxon>Perkinsea</taxon>
        <taxon>Perkinsida</taxon>
        <taxon>Perkinsidae</taxon>
        <taxon>Perkinsus</taxon>
    </lineage>
</organism>
<evidence type="ECO:0000256" key="1">
    <source>
        <dbReference type="SAM" id="MobiDB-lite"/>
    </source>
</evidence>
<feature type="region of interest" description="Disordered" evidence="1">
    <location>
        <begin position="1"/>
        <end position="37"/>
    </location>
</feature>
<gene>
    <name evidence="2" type="ORF">Pmar_PMAR002372</name>
</gene>
<keyword evidence="3" id="KW-1185">Reference proteome</keyword>
<name>C5LYR6_PERM5</name>
<dbReference type="OrthoDB" id="422824at2759"/>
<dbReference type="EMBL" id="GG686832">
    <property type="protein sequence ID" value="EEQ98091.1"/>
    <property type="molecule type" value="Genomic_DNA"/>
</dbReference>
<proteinExistence type="predicted"/>
<dbReference type="RefSeq" id="XP_002765373.1">
    <property type="nucleotide sequence ID" value="XM_002765327.1"/>
</dbReference>
<dbReference type="AlphaFoldDB" id="C5LYR6"/>
<dbReference type="GeneID" id="9040527"/>
<accession>C5LYR6</accession>
<dbReference type="EMBL" id="GG686832">
    <property type="protein sequence ID" value="EEQ98092.1"/>
    <property type="molecule type" value="Genomic_DNA"/>
</dbReference>
<evidence type="ECO:0000313" key="2">
    <source>
        <dbReference type="EMBL" id="EEQ98090.1"/>
    </source>
</evidence>
<evidence type="ECO:0000313" key="3">
    <source>
        <dbReference type="Proteomes" id="UP000007800"/>
    </source>
</evidence>
<dbReference type="RefSeq" id="XP_002765375.1">
    <property type="nucleotide sequence ID" value="XM_002765329.1"/>
</dbReference>
<dbReference type="EMBL" id="GG686832">
    <property type="protein sequence ID" value="EEQ98090.1"/>
    <property type="molecule type" value="Genomic_DNA"/>
</dbReference>
<reference evidence="2 3" key="1">
    <citation type="submission" date="2008-07" db="EMBL/GenBank/DDBJ databases">
        <authorList>
            <person name="El-Sayed N."/>
            <person name="Caler E."/>
            <person name="Inman J."/>
            <person name="Amedeo P."/>
            <person name="Hass B."/>
            <person name="Wortman J."/>
        </authorList>
    </citation>
    <scope>NUCLEOTIDE SEQUENCE [LARGE SCALE GENOMIC DNA]</scope>
    <source>
        <strain evidence="2">ATCC 50983</strain>
        <strain evidence="3">ATCC 50983 / TXsc</strain>
    </source>
</reference>
<sequence length="122" mass="13476">MLFNFHSKSSSCKLDSSGTTWSRKMDAPRSPISSASSLSICSDGILRRSSGDCVDSGRMDRRGHLIHDGSKSHSISFADEVEGDSGSLENVFIVESFKAYYTEDEFHSGKRHRGCFSLRGIF</sequence>
<dbReference type="Proteomes" id="UP000007800">
    <property type="component" value="Unassembled WGS sequence"/>
</dbReference>
<feature type="compositionally biased region" description="Low complexity" evidence="1">
    <location>
        <begin position="7"/>
        <end position="17"/>
    </location>
</feature>